<evidence type="ECO:0000313" key="2">
    <source>
        <dbReference type="EMBL" id="CAB4026811.1"/>
    </source>
</evidence>
<dbReference type="InterPro" id="IPR012677">
    <property type="entry name" value="Nucleotide-bd_a/b_plait_sf"/>
</dbReference>
<gene>
    <name evidence="2" type="ORF">PACLA_8A050705</name>
</gene>
<dbReference type="Proteomes" id="UP001152795">
    <property type="component" value="Unassembled WGS sequence"/>
</dbReference>
<dbReference type="Gene3D" id="3.30.70.330">
    <property type="match status" value="1"/>
</dbReference>
<proteinExistence type="predicted"/>
<keyword evidence="3" id="KW-1185">Reference proteome</keyword>
<comment type="caution">
    <text evidence="2">The sequence shown here is derived from an EMBL/GenBank/DDBJ whole genome shotgun (WGS) entry which is preliminary data.</text>
</comment>
<dbReference type="SMART" id="SM00360">
    <property type="entry name" value="RRM"/>
    <property type="match status" value="1"/>
</dbReference>
<feature type="non-terminal residue" evidence="2">
    <location>
        <position position="128"/>
    </location>
</feature>
<dbReference type="AlphaFoldDB" id="A0A7D9L6J3"/>
<dbReference type="PANTHER" id="PTHR23189">
    <property type="entry name" value="RNA RECOGNITION MOTIF-CONTAINING"/>
    <property type="match status" value="1"/>
</dbReference>
<dbReference type="PROSITE" id="PS50102">
    <property type="entry name" value="RRM"/>
    <property type="match status" value="1"/>
</dbReference>
<evidence type="ECO:0000256" key="1">
    <source>
        <dbReference type="ARBA" id="ARBA00022884"/>
    </source>
</evidence>
<dbReference type="GO" id="GO:0003723">
    <property type="term" value="F:RNA binding"/>
    <property type="evidence" value="ECO:0007669"/>
    <property type="project" value="UniProtKB-UniRule"/>
</dbReference>
<evidence type="ECO:0000313" key="3">
    <source>
        <dbReference type="Proteomes" id="UP001152795"/>
    </source>
</evidence>
<sequence>PEDVVKAMESCRGKMFLGLEMDITLYEGDEQEERSFHRYKRRSDAGGPGFNSADDVYQFNATRTIFVGNIERNTNSAELKRMFERYGEIVDIDIKKQGTNGAYAFIQYLDITHAVDAKKQMNRSLAGP</sequence>
<name>A0A7D9L6J3_PARCT</name>
<dbReference type="SUPFAM" id="SSF54928">
    <property type="entry name" value="RNA-binding domain, RBD"/>
    <property type="match status" value="1"/>
</dbReference>
<organism evidence="2 3">
    <name type="scientific">Paramuricea clavata</name>
    <name type="common">Red gorgonian</name>
    <name type="synonym">Violescent sea-whip</name>
    <dbReference type="NCBI Taxonomy" id="317549"/>
    <lineage>
        <taxon>Eukaryota</taxon>
        <taxon>Metazoa</taxon>
        <taxon>Cnidaria</taxon>
        <taxon>Anthozoa</taxon>
        <taxon>Octocorallia</taxon>
        <taxon>Malacalcyonacea</taxon>
        <taxon>Plexauridae</taxon>
        <taxon>Paramuricea</taxon>
    </lineage>
</organism>
<dbReference type="Pfam" id="PF00076">
    <property type="entry name" value="RRM_1"/>
    <property type="match status" value="1"/>
</dbReference>
<reference evidence="2" key="1">
    <citation type="submission" date="2020-04" db="EMBL/GenBank/DDBJ databases">
        <authorList>
            <person name="Alioto T."/>
            <person name="Alioto T."/>
            <person name="Gomez Garrido J."/>
        </authorList>
    </citation>
    <scope>NUCLEOTIDE SEQUENCE</scope>
    <source>
        <strain evidence="2">A484AB</strain>
    </source>
</reference>
<keyword evidence="1" id="KW-0694">RNA-binding</keyword>
<dbReference type="InterPro" id="IPR000504">
    <property type="entry name" value="RRM_dom"/>
</dbReference>
<dbReference type="InterPro" id="IPR035979">
    <property type="entry name" value="RBD_domain_sf"/>
</dbReference>
<accession>A0A7D9L6J3</accession>
<dbReference type="EMBL" id="CACRXK020014417">
    <property type="protein sequence ID" value="CAB4026811.1"/>
    <property type="molecule type" value="Genomic_DNA"/>
</dbReference>
<protein>
    <submittedName>
        <fullName evidence="2">Split ends</fullName>
    </submittedName>
</protein>
<dbReference type="OrthoDB" id="10050565at2759"/>